<evidence type="ECO:0000259" key="3">
    <source>
        <dbReference type="Pfam" id="PF08544"/>
    </source>
</evidence>
<evidence type="ECO:0000313" key="4">
    <source>
        <dbReference type="EMBL" id="MFD1546315.1"/>
    </source>
</evidence>
<sequence>MIGTGIAYGTFGELLQGRLTGSVDFLVTLPIPRSSRAVFHLDLGTDEVEVRPAHKLKSLRAAKNLLELRGARCGGVLTVESDLPEGKGFSSSSADLVATARAVGEAVGATPDPAEIEALLRPIEPTDGVMYDGVVAFLHREVRLLARLGHLPPMTIVSVDEGGKVDTIAFNRLPKPFAPADLREYERLLDTLVVAVASGDTREIGRVATRSAVLNQRLNPKRTIEPMRAVCEAVGGLGLAVAHSGTAVGLLLDDADPRFPDQLDRARRACVRLAGHAHVYHSLAVPEEVRCFTRT</sequence>
<dbReference type="EMBL" id="JBHUCM010000065">
    <property type="protein sequence ID" value="MFD1546315.1"/>
    <property type="molecule type" value="Genomic_DNA"/>
</dbReference>
<dbReference type="InterPro" id="IPR013750">
    <property type="entry name" value="GHMP_kinase_C_dom"/>
</dbReference>
<comment type="caution">
    <text evidence="4">The sequence shown here is derived from an EMBL/GenBank/DDBJ whole genome shotgun (WGS) entry which is preliminary data.</text>
</comment>
<organism evidence="4 5">
    <name type="scientific">Nonomuraea guangzhouensis</name>
    <dbReference type="NCBI Taxonomy" id="1291555"/>
    <lineage>
        <taxon>Bacteria</taxon>
        <taxon>Bacillati</taxon>
        <taxon>Actinomycetota</taxon>
        <taxon>Actinomycetes</taxon>
        <taxon>Streptosporangiales</taxon>
        <taxon>Streptosporangiaceae</taxon>
        <taxon>Nonomuraea</taxon>
    </lineage>
</organism>
<dbReference type="PIRSF" id="PIRSF033887">
    <property type="entry name" value="PduX"/>
    <property type="match status" value="1"/>
</dbReference>
<keyword evidence="1" id="KW-0808">Transferase</keyword>
<evidence type="ECO:0000313" key="5">
    <source>
        <dbReference type="Proteomes" id="UP001597097"/>
    </source>
</evidence>
<gene>
    <name evidence="4" type="ORF">ACFSJ0_55430</name>
</gene>
<dbReference type="InterPro" id="IPR012363">
    <property type="entry name" value="PduX"/>
</dbReference>
<accession>A0ABW4GUD1</accession>
<feature type="domain" description="GHMP kinase N-terminal" evidence="2">
    <location>
        <begin position="60"/>
        <end position="125"/>
    </location>
</feature>
<evidence type="ECO:0008006" key="6">
    <source>
        <dbReference type="Google" id="ProtNLM"/>
    </source>
</evidence>
<dbReference type="Proteomes" id="UP001597097">
    <property type="component" value="Unassembled WGS sequence"/>
</dbReference>
<evidence type="ECO:0000259" key="2">
    <source>
        <dbReference type="Pfam" id="PF00288"/>
    </source>
</evidence>
<evidence type="ECO:0000256" key="1">
    <source>
        <dbReference type="ARBA" id="ARBA00022679"/>
    </source>
</evidence>
<dbReference type="Pfam" id="PF00288">
    <property type="entry name" value="GHMP_kinases_N"/>
    <property type="match status" value="1"/>
</dbReference>
<protein>
    <recommendedName>
        <fullName evidence="6">Kinase</fullName>
    </recommendedName>
</protein>
<keyword evidence="5" id="KW-1185">Reference proteome</keyword>
<dbReference type="RefSeq" id="WP_219539725.1">
    <property type="nucleotide sequence ID" value="NZ_JAHKRM010000072.1"/>
</dbReference>
<feature type="domain" description="GHMP kinase C-terminal" evidence="3">
    <location>
        <begin position="193"/>
        <end position="256"/>
    </location>
</feature>
<reference evidence="5" key="1">
    <citation type="journal article" date="2019" name="Int. J. Syst. Evol. Microbiol.">
        <title>The Global Catalogue of Microorganisms (GCM) 10K type strain sequencing project: providing services to taxonomists for standard genome sequencing and annotation.</title>
        <authorList>
            <consortium name="The Broad Institute Genomics Platform"/>
            <consortium name="The Broad Institute Genome Sequencing Center for Infectious Disease"/>
            <person name="Wu L."/>
            <person name="Ma J."/>
        </authorList>
    </citation>
    <scope>NUCLEOTIDE SEQUENCE [LARGE SCALE GENOMIC DNA]</scope>
    <source>
        <strain evidence="5">CGMCC 1.15399</strain>
    </source>
</reference>
<dbReference type="InterPro" id="IPR006204">
    <property type="entry name" value="GHMP_kinase_N_dom"/>
</dbReference>
<proteinExistence type="predicted"/>
<name>A0ABW4GUD1_9ACTN</name>
<dbReference type="Pfam" id="PF08544">
    <property type="entry name" value="GHMP_kinases_C"/>
    <property type="match status" value="1"/>
</dbReference>